<organism evidence="2 3">
    <name type="scientific">Paenibacillus riograndensis SBR5</name>
    <dbReference type="NCBI Taxonomy" id="1073571"/>
    <lineage>
        <taxon>Bacteria</taxon>
        <taxon>Bacillati</taxon>
        <taxon>Bacillota</taxon>
        <taxon>Bacilli</taxon>
        <taxon>Bacillales</taxon>
        <taxon>Paenibacillaceae</taxon>
        <taxon>Paenibacillus</taxon>
        <taxon>Paenibacillus sonchi group</taxon>
    </lineage>
</organism>
<keyword evidence="1" id="KW-0472">Membrane</keyword>
<proteinExistence type="predicted"/>
<dbReference type="EMBL" id="LN831776">
    <property type="protein sequence ID" value="CQR52002.1"/>
    <property type="molecule type" value="Genomic_DNA"/>
</dbReference>
<keyword evidence="1" id="KW-0812">Transmembrane</keyword>
<dbReference type="AlphaFoldDB" id="A0A0E4H6U0"/>
<evidence type="ECO:0000313" key="3">
    <source>
        <dbReference type="Proteomes" id="UP000033163"/>
    </source>
</evidence>
<dbReference type="Proteomes" id="UP000033163">
    <property type="component" value="Chromosome I"/>
</dbReference>
<protein>
    <submittedName>
        <fullName evidence="2">Putative membrane protein</fullName>
    </submittedName>
</protein>
<gene>
    <name evidence="2" type="ORF">PRIO_0593</name>
</gene>
<dbReference type="KEGG" id="pri:PRIO_0593"/>
<evidence type="ECO:0000256" key="1">
    <source>
        <dbReference type="SAM" id="Phobius"/>
    </source>
</evidence>
<evidence type="ECO:0000313" key="2">
    <source>
        <dbReference type="EMBL" id="CQR52002.1"/>
    </source>
</evidence>
<dbReference type="HOGENOM" id="CLU_2555129_0_0_9"/>
<reference evidence="3" key="1">
    <citation type="submission" date="2015-03" db="EMBL/GenBank/DDBJ databases">
        <authorList>
            <person name="Wibberg D."/>
        </authorList>
    </citation>
    <scope>NUCLEOTIDE SEQUENCE [LARGE SCALE GENOMIC DNA]</scope>
</reference>
<keyword evidence="1" id="KW-1133">Transmembrane helix</keyword>
<feature type="transmembrane region" description="Helical" evidence="1">
    <location>
        <begin position="56"/>
        <end position="79"/>
    </location>
</feature>
<accession>A0A0E4H6U0</accession>
<sequence>MRPAQADLAFPYAREPRLPIPERDKPYHVQVSASAGKHISMETIRKYPLRLFALRIRAFSAFLGGGCFFITIRTCFIYGEES</sequence>
<dbReference type="PATRIC" id="fig|1073571.4.peg.609"/>
<name>A0A0E4H6U0_9BACL</name>